<evidence type="ECO:0000313" key="6">
    <source>
        <dbReference type="Proteomes" id="UP000075613"/>
    </source>
</evidence>
<proteinExistence type="predicted"/>
<comment type="caution">
    <text evidence="5">The sequence shown here is derived from an EMBL/GenBank/DDBJ whole genome shotgun (WGS) entry which is preliminary data.</text>
</comment>
<accession>A0A149PQX5</accession>
<keyword evidence="6" id="KW-1185">Reference proteome</keyword>
<keyword evidence="2" id="KW-0604">Photosystem II</keyword>
<dbReference type="GO" id="GO:0016787">
    <property type="term" value="F:hydrolase activity"/>
    <property type="evidence" value="ECO:0007669"/>
    <property type="project" value="UniProtKB-KW"/>
</dbReference>
<dbReference type="InterPro" id="IPR028203">
    <property type="entry name" value="PSII_CF48-like_dom"/>
</dbReference>
<keyword evidence="1" id="KW-0602">Photosynthesis</keyword>
<evidence type="ECO:0000256" key="2">
    <source>
        <dbReference type="ARBA" id="ARBA00023276"/>
    </source>
</evidence>
<evidence type="ECO:0000313" key="5">
    <source>
        <dbReference type="EMBL" id="KXU87470.1"/>
    </source>
</evidence>
<feature type="domain" description="Photosynthesis system II assembly factor Ycf48/Hcf136-like" evidence="4">
    <location>
        <begin position="84"/>
        <end position="223"/>
    </location>
</feature>
<reference evidence="5 6" key="1">
    <citation type="journal article" date="2015" name="Int. J. Syst. Evol. Microbiol.">
        <title>Burkholderia monticola sp. nov., isolated from mountain soil.</title>
        <authorList>
            <person name="Baek I."/>
            <person name="Seo B."/>
            <person name="Lee I."/>
            <person name="Yi H."/>
            <person name="Chun J."/>
        </authorList>
    </citation>
    <scope>NUCLEOTIDE SEQUENCE [LARGE SCALE GENOMIC DNA]</scope>
    <source>
        <strain evidence="5 6">JC2948</strain>
    </source>
</reference>
<dbReference type="PANTHER" id="PTHR47199">
    <property type="entry name" value="PHOTOSYSTEM II STABILITY/ASSEMBLY FACTOR HCF136, CHLOROPLASTIC"/>
    <property type="match status" value="1"/>
</dbReference>
<dbReference type="Proteomes" id="UP000075613">
    <property type="component" value="Unassembled WGS sequence"/>
</dbReference>
<sequence length="331" mass="34192">MQKTKSLKSACAAALAVLAALCCAHDALAGAAPDTKVALTAAKHRDGAERSMMLGATLAGSRIVAVGERGVILLSDDNGAHFRQAHDVPANATLTSVAFADAQHGWAAGHWGVVLRTDDGGENWRVQRSDTSVDQPLFSIAFRDERHGWAVGLWSLLVTTDDGGATWKTQPLGQSAGGGDAKSGLNLFSVFAGQGKDVYIAAEQGTVYRSNDDGASWQALHTGYKGTLWSGVVASDRTIYVGGLRGNLFASSDNGATWQPVASGASGSITDLVANAHGVAAVALDGSVTVRQPGAREFVAKQLPGRDALTALVLSNDGSPVLFSKDGVIAR</sequence>
<feature type="signal peptide" evidence="3">
    <location>
        <begin position="1"/>
        <end position="29"/>
    </location>
</feature>
<dbReference type="EMBL" id="LRBG01000012">
    <property type="protein sequence ID" value="KXU87470.1"/>
    <property type="molecule type" value="Genomic_DNA"/>
</dbReference>
<dbReference type="GO" id="GO:0015979">
    <property type="term" value="P:photosynthesis"/>
    <property type="evidence" value="ECO:0007669"/>
    <property type="project" value="UniProtKB-KW"/>
</dbReference>
<dbReference type="SUPFAM" id="SSF110296">
    <property type="entry name" value="Oligoxyloglucan reducing end-specific cellobiohydrolase"/>
    <property type="match status" value="1"/>
</dbReference>
<evidence type="ECO:0000259" key="4">
    <source>
        <dbReference type="Pfam" id="PF14870"/>
    </source>
</evidence>
<protein>
    <submittedName>
        <fullName evidence="5">Glycosyl hydrolase</fullName>
    </submittedName>
</protein>
<evidence type="ECO:0000256" key="1">
    <source>
        <dbReference type="ARBA" id="ARBA00022531"/>
    </source>
</evidence>
<keyword evidence="5" id="KW-0378">Hydrolase</keyword>
<organism evidence="5 6">
    <name type="scientific">Paraburkholderia monticola</name>
    <dbReference type="NCBI Taxonomy" id="1399968"/>
    <lineage>
        <taxon>Bacteria</taxon>
        <taxon>Pseudomonadati</taxon>
        <taxon>Pseudomonadota</taxon>
        <taxon>Betaproteobacteria</taxon>
        <taxon>Burkholderiales</taxon>
        <taxon>Burkholderiaceae</taxon>
        <taxon>Paraburkholderia</taxon>
    </lineage>
</organism>
<dbReference type="PANTHER" id="PTHR47199:SF2">
    <property type="entry name" value="PHOTOSYSTEM II STABILITY_ASSEMBLY FACTOR HCF136, CHLOROPLASTIC"/>
    <property type="match status" value="1"/>
</dbReference>
<dbReference type="InterPro" id="IPR015943">
    <property type="entry name" value="WD40/YVTN_repeat-like_dom_sf"/>
</dbReference>
<dbReference type="Gene3D" id="2.130.10.10">
    <property type="entry name" value="YVTN repeat-like/Quinoprotein amine dehydrogenase"/>
    <property type="match status" value="2"/>
</dbReference>
<dbReference type="AlphaFoldDB" id="A0A149PQX5"/>
<feature type="chain" id="PRO_5007551502" evidence="3">
    <location>
        <begin position="30"/>
        <end position="331"/>
    </location>
</feature>
<dbReference type="STRING" id="1399968.CI15_15090"/>
<keyword evidence="3" id="KW-0732">Signal</keyword>
<name>A0A149PQX5_9BURK</name>
<dbReference type="OrthoDB" id="9767885at2"/>
<dbReference type="GO" id="GO:0009523">
    <property type="term" value="C:photosystem II"/>
    <property type="evidence" value="ECO:0007669"/>
    <property type="project" value="UniProtKB-KW"/>
</dbReference>
<evidence type="ECO:0000256" key="3">
    <source>
        <dbReference type="SAM" id="SignalP"/>
    </source>
</evidence>
<dbReference type="CDD" id="cd15482">
    <property type="entry name" value="Sialidase_non-viral"/>
    <property type="match status" value="1"/>
</dbReference>
<dbReference type="RefSeq" id="WP_062129109.1">
    <property type="nucleotide sequence ID" value="NZ_LRBG01000012.1"/>
</dbReference>
<dbReference type="Pfam" id="PF14870">
    <property type="entry name" value="PSII_BNR"/>
    <property type="match status" value="1"/>
</dbReference>
<gene>
    <name evidence="5" type="ORF">CI15_15090</name>
</gene>